<evidence type="ECO:0000313" key="2">
    <source>
        <dbReference type="Proteomes" id="UP001367508"/>
    </source>
</evidence>
<sequence>MWKKKCLGSSSPTSFSGMESLYKTGDSYHSEQPRLSFLFWISIRPSSHFGAFWNDPFAPAPPLTPPFWFLKHITKRVPTQ</sequence>
<dbReference type="EMBL" id="JAYMYQ010000003">
    <property type="protein sequence ID" value="KAK7343626.1"/>
    <property type="molecule type" value="Genomic_DNA"/>
</dbReference>
<proteinExistence type="predicted"/>
<dbReference type="AlphaFoldDB" id="A0AAN9QR46"/>
<organism evidence="1 2">
    <name type="scientific">Canavalia gladiata</name>
    <name type="common">Sword bean</name>
    <name type="synonym">Dolichos gladiatus</name>
    <dbReference type="NCBI Taxonomy" id="3824"/>
    <lineage>
        <taxon>Eukaryota</taxon>
        <taxon>Viridiplantae</taxon>
        <taxon>Streptophyta</taxon>
        <taxon>Embryophyta</taxon>
        <taxon>Tracheophyta</taxon>
        <taxon>Spermatophyta</taxon>
        <taxon>Magnoliopsida</taxon>
        <taxon>eudicotyledons</taxon>
        <taxon>Gunneridae</taxon>
        <taxon>Pentapetalae</taxon>
        <taxon>rosids</taxon>
        <taxon>fabids</taxon>
        <taxon>Fabales</taxon>
        <taxon>Fabaceae</taxon>
        <taxon>Papilionoideae</taxon>
        <taxon>50 kb inversion clade</taxon>
        <taxon>NPAAA clade</taxon>
        <taxon>indigoferoid/millettioid clade</taxon>
        <taxon>Phaseoleae</taxon>
        <taxon>Canavalia</taxon>
    </lineage>
</organism>
<dbReference type="Proteomes" id="UP001367508">
    <property type="component" value="Unassembled WGS sequence"/>
</dbReference>
<evidence type="ECO:0000313" key="1">
    <source>
        <dbReference type="EMBL" id="KAK7343626.1"/>
    </source>
</evidence>
<reference evidence="1 2" key="1">
    <citation type="submission" date="2024-01" db="EMBL/GenBank/DDBJ databases">
        <title>The genomes of 5 underutilized Papilionoideae crops provide insights into root nodulation and disease resistanc.</title>
        <authorList>
            <person name="Jiang F."/>
        </authorList>
    </citation>
    <scope>NUCLEOTIDE SEQUENCE [LARGE SCALE GENOMIC DNA]</scope>
    <source>
        <strain evidence="1">LVBAO_FW01</strain>
        <tissue evidence="1">Leaves</tissue>
    </source>
</reference>
<comment type="caution">
    <text evidence="1">The sequence shown here is derived from an EMBL/GenBank/DDBJ whole genome shotgun (WGS) entry which is preliminary data.</text>
</comment>
<gene>
    <name evidence="1" type="ORF">VNO77_12524</name>
</gene>
<accession>A0AAN9QR46</accession>
<keyword evidence="2" id="KW-1185">Reference proteome</keyword>
<protein>
    <submittedName>
        <fullName evidence="1">Uncharacterized protein</fullName>
    </submittedName>
</protein>
<name>A0AAN9QR46_CANGL</name>